<evidence type="ECO:0008006" key="3">
    <source>
        <dbReference type="Google" id="ProtNLM"/>
    </source>
</evidence>
<reference evidence="1" key="1">
    <citation type="submission" date="2022-06" db="EMBL/GenBank/DDBJ databases">
        <title>Novel species in genus Dyadobacter.</title>
        <authorList>
            <person name="Ma C."/>
        </authorList>
    </citation>
    <scope>NUCLEOTIDE SEQUENCE</scope>
    <source>
        <strain evidence="1">CY22</strain>
    </source>
</reference>
<keyword evidence="2" id="KW-1185">Reference proteome</keyword>
<accession>A0ABY4XKZ7</accession>
<proteinExistence type="predicted"/>
<dbReference type="RefSeq" id="WP_235164207.1">
    <property type="nucleotide sequence ID" value="NZ_CP098805.1"/>
</dbReference>
<dbReference type="EMBL" id="CP098805">
    <property type="protein sequence ID" value="USJ31120.1"/>
    <property type="molecule type" value="Genomic_DNA"/>
</dbReference>
<evidence type="ECO:0000313" key="2">
    <source>
        <dbReference type="Proteomes" id="UP001055420"/>
    </source>
</evidence>
<evidence type="ECO:0000313" key="1">
    <source>
        <dbReference type="EMBL" id="USJ31120.1"/>
    </source>
</evidence>
<gene>
    <name evidence="1" type="ORF">NFI80_25085</name>
</gene>
<protein>
    <recommendedName>
        <fullName evidence="3">DUF4142 domain-containing protein</fullName>
    </recommendedName>
</protein>
<organism evidence="1 2">
    <name type="scientific">Dyadobacter chenhuakuii</name>
    <dbReference type="NCBI Taxonomy" id="2909339"/>
    <lineage>
        <taxon>Bacteria</taxon>
        <taxon>Pseudomonadati</taxon>
        <taxon>Bacteroidota</taxon>
        <taxon>Cytophagia</taxon>
        <taxon>Cytophagales</taxon>
        <taxon>Spirosomataceae</taxon>
        <taxon>Dyadobacter</taxon>
    </lineage>
</organism>
<dbReference type="Proteomes" id="UP001055420">
    <property type="component" value="Chromosome"/>
</dbReference>
<sequence length="161" mass="17997">MKRSLIIIILVCLASLTTFGFVQSEKKDFYKALSSGEESTIDQALANLEKEKPSSRINACKGALTMKKAGFQKSVKVKVKTFKKGAYMLEDEIKSNPANTEYRFLRLTIQEHAPKVLKYNKQLDEDKQAVIAGFGKLDNDLKAIVSNYAKDSKVLKASDLK</sequence>
<name>A0ABY4XKZ7_9BACT</name>